<feature type="binding site" evidence="3">
    <location>
        <begin position="243"/>
        <end position="251"/>
    </location>
    <ligand>
        <name>GTP</name>
        <dbReference type="ChEBI" id="CHEBI:37565"/>
    </ligand>
</feature>
<keyword evidence="3" id="KW-0690">Ribosome biogenesis</keyword>
<dbReference type="GO" id="GO:0005737">
    <property type="term" value="C:cytoplasm"/>
    <property type="evidence" value="ECO:0007669"/>
    <property type="project" value="UniProtKB-SubCell"/>
</dbReference>
<dbReference type="InterPro" id="IPR010914">
    <property type="entry name" value="RsgA_GTPase_dom"/>
</dbReference>
<dbReference type="NCBIfam" id="TIGR00157">
    <property type="entry name" value="ribosome small subunit-dependent GTPase A"/>
    <property type="match status" value="1"/>
</dbReference>
<comment type="subcellular location">
    <subcellularLocation>
        <location evidence="3">Cytoplasm</location>
    </subcellularLocation>
</comment>
<keyword evidence="2 3" id="KW-0342">GTP-binding</keyword>
<keyword evidence="3" id="KW-0862">Zinc</keyword>
<feature type="binding site" evidence="3">
    <location>
        <position position="338"/>
    </location>
    <ligand>
        <name>Zn(2+)</name>
        <dbReference type="ChEBI" id="CHEBI:29105"/>
    </ligand>
</feature>
<comment type="subunit">
    <text evidence="3">Monomer. Associates with 30S ribosomal subunit, binds 16S rRNA.</text>
</comment>
<feature type="binding site" evidence="3">
    <location>
        <position position="330"/>
    </location>
    <ligand>
        <name>Zn(2+)</name>
        <dbReference type="ChEBI" id="CHEBI:29105"/>
    </ligand>
</feature>
<proteinExistence type="inferred from homology"/>
<name>A0A3M4LXC8_PSECI</name>
<dbReference type="Gene3D" id="1.10.40.50">
    <property type="entry name" value="Probable gtpase engc, domain 3"/>
    <property type="match status" value="1"/>
</dbReference>
<evidence type="ECO:0000313" key="6">
    <source>
        <dbReference type="EMBL" id="RMQ46228.1"/>
    </source>
</evidence>
<keyword evidence="3" id="KW-0694">RNA-binding</keyword>
<comment type="caution">
    <text evidence="6">The sequence shown here is derived from an EMBL/GenBank/DDBJ whole genome shotgun (WGS) entry which is preliminary data.</text>
</comment>
<feature type="binding site" evidence="3">
    <location>
        <begin position="189"/>
        <end position="192"/>
    </location>
    <ligand>
        <name>GTP</name>
        <dbReference type="ChEBI" id="CHEBI:37565"/>
    </ligand>
</feature>
<keyword evidence="3" id="KW-0699">rRNA-binding</keyword>
<dbReference type="SUPFAM" id="SSF52540">
    <property type="entry name" value="P-loop containing nucleoside triphosphate hydrolases"/>
    <property type="match status" value="1"/>
</dbReference>
<dbReference type="InterPro" id="IPR004881">
    <property type="entry name" value="Ribosome_biogen_GTPase_RsgA"/>
</dbReference>
<dbReference type="Gene3D" id="3.40.50.300">
    <property type="entry name" value="P-loop containing nucleotide triphosphate hydrolases"/>
    <property type="match status" value="1"/>
</dbReference>
<evidence type="ECO:0000256" key="2">
    <source>
        <dbReference type="ARBA" id="ARBA00023134"/>
    </source>
</evidence>
<dbReference type="PANTHER" id="PTHR32120">
    <property type="entry name" value="SMALL RIBOSOMAL SUBUNIT BIOGENESIS GTPASE RSGA"/>
    <property type="match status" value="1"/>
</dbReference>
<dbReference type="HAMAP" id="MF_01820">
    <property type="entry name" value="GTPase_RsgA"/>
    <property type="match status" value="1"/>
</dbReference>
<dbReference type="NCBIfam" id="NF008931">
    <property type="entry name" value="PRK12288.1"/>
    <property type="match status" value="1"/>
</dbReference>
<comment type="similarity">
    <text evidence="3">Belongs to the TRAFAC class YlqF/YawG GTPase family. RsgA subfamily.</text>
</comment>
<dbReference type="PANTHER" id="PTHR32120:SF11">
    <property type="entry name" value="SMALL RIBOSOMAL SUBUNIT BIOGENESIS GTPASE RSGA 1, MITOCHONDRIAL-RELATED"/>
    <property type="match status" value="1"/>
</dbReference>
<dbReference type="Gene3D" id="2.40.50.140">
    <property type="entry name" value="Nucleic acid-binding proteins"/>
    <property type="match status" value="1"/>
</dbReference>
<evidence type="ECO:0000256" key="1">
    <source>
        <dbReference type="ARBA" id="ARBA00022741"/>
    </source>
</evidence>
<dbReference type="EMBL" id="RBRE01000042">
    <property type="protein sequence ID" value="RMQ46228.1"/>
    <property type="molecule type" value="Genomic_DNA"/>
</dbReference>
<keyword evidence="3" id="KW-0963">Cytoplasm</keyword>
<accession>A0A3M4LXC8</accession>
<dbReference type="Pfam" id="PF03193">
    <property type="entry name" value="RsgA_GTPase"/>
    <property type="match status" value="1"/>
</dbReference>
<dbReference type="EC" id="3.6.1.-" evidence="3"/>
<evidence type="ECO:0000313" key="7">
    <source>
        <dbReference type="Proteomes" id="UP000277236"/>
    </source>
</evidence>
<dbReference type="AlphaFoldDB" id="A0A3M4LXC8"/>
<dbReference type="PROSITE" id="PS51721">
    <property type="entry name" value="G_CP"/>
    <property type="match status" value="1"/>
</dbReference>
<dbReference type="Proteomes" id="UP000277236">
    <property type="component" value="Unassembled WGS sequence"/>
</dbReference>
<keyword evidence="3" id="KW-0378">Hydrolase</keyword>
<evidence type="ECO:0000259" key="5">
    <source>
        <dbReference type="PROSITE" id="PS51721"/>
    </source>
</evidence>
<evidence type="ECO:0000259" key="4">
    <source>
        <dbReference type="PROSITE" id="PS50936"/>
    </source>
</evidence>
<evidence type="ECO:0000256" key="3">
    <source>
        <dbReference type="HAMAP-Rule" id="MF_01820"/>
    </source>
</evidence>
<reference evidence="6 7" key="1">
    <citation type="submission" date="2018-08" db="EMBL/GenBank/DDBJ databases">
        <title>Recombination of ecologically and evolutionarily significant loci maintains genetic cohesion in the Pseudomonas syringae species complex.</title>
        <authorList>
            <person name="Dillon M."/>
            <person name="Thakur S."/>
            <person name="Almeida R.N.D."/>
            <person name="Weir B.S."/>
            <person name="Guttman D.S."/>
        </authorList>
    </citation>
    <scope>NUCLEOTIDE SEQUENCE [LARGE SCALE GENOMIC DNA]</scope>
    <source>
        <strain evidence="6 7">ICMP 3353</strain>
    </source>
</reference>
<dbReference type="InterPro" id="IPR012340">
    <property type="entry name" value="NA-bd_OB-fold"/>
</dbReference>
<dbReference type="InterPro" id="IPR030378">
    <property type="entry name" value="G_CP_dom"/>
</dbReference>
<dbReference type="InterPro" id="IPR027417">
    <property type="entry name" value="P-loop_NTPase"/>
</dbReference>
<feature type="domain" description="EngC GTPase" evidence="4">
    <location>
        <begin position="150"/>
        <end position="299"/>
    </location>
</feature>
<dbReference type="PROSITE" id="PS50936">
    <property type="entry name" value="ENGC_GTPASE"/>
    <property type="match status" value="1"/>
</dbReference>
<comment type="function">
    <text evidence="3">One of several proteins that assist in the late maturation steps of the functional core of the 30S ribosomal subunit. Helps release RbfA from mature subunits. May play a role in the assembly of ribosomal proteins into the subunit. Circularly permuted GTPase that catalyzes slow GTP hydrolysis, GTPase activity is stimulated by the 30S ribosomal subunit.</text>
</comment>
<dbReference type="GO" id="GO:0042274">
    <property type="term" value="P:ribosomal small subunit biogenesis"/>
    <property type="evidence" value="ECO:0007669"/>
    <property type="project" value="UniProtKB-UniRule"/>
</dbReference>
<organism evidence="6 7">
    <name type="scientific">Pseudomonas cichorii</name>
    <dbReference type="NCBI Taxonomy" id="36746"/>
    <lineage>
        <taxon>Bacteria</taxon>
        <taxon>Pseudomonadati</taxon>
        <taxon>Pseudomonadota</taxon>
        <taxon>Gammaproteobacteria</taxon>
        <taxon>Pseudomonadales</taxon>
        <taxon>Pseudomonadaceae</taxon>
        <taxon>Pseudomonas</taxon>
    </lineage>
</organism>
<dbReference type="CDD" id="cd01854">
    <property type="entry name" value="YjeQ_EngC"/>
    <property type="match status" value="1"/>
</dbReference>
<comment type="cofactor">
    <cofactor evidence="3">
        <name>Zn(2+)</name>
        <dbReference type="ChEBI" id="CHEBI:29105"/>
    </cofactor>
    <text evidence="3">Binds 1 zinc ion per subunit.</text>
</comment>
<keyword evidence="3" id="KW-0479">Metal-binding</keyword>
<dbReference type="GO" id="GO:0046872">
    <property type="term" value="F:metal ion binding"/>
    <property type="evidence" value="ECO:0007669"/>
    <property type="project" value="UniProtKB-KW"/>
</dbReference>
<feature type="domain" description="CP-type G" evidence="5">
    <location>
        <begin position="142"/>
        <end position="301"/>
    </location>
</feature>
<dbReference type="GO" id="GO:0019843">
    <property type="term" value="F:rRNA binding"/>
    <property type="evidence" value="ECO:0007669"/>
    <property type="project" value="UniProtKB-KW"/>
</dbReference>
<dbReference type="GO" id="GO:0005525">
    <property type="term" value="F:GTP binding"/>
    <property type="evidence" value="ECO:0007669"/>
    <property type="project" value="UniProtKB-UniRule"/>
</dbReference>
<keyword evidence="1 3" id="KW-0547">Nucleotide-binding</keyword>
<dbReference type="GO" id="GO:0003924">
    <property type="term" value="F:GTPase activity"/>
    <property type="evidence" value="ECO:0007669"/>
    <property type="project" value="UniProtKB-UniRule"/>
</dbReference>
<feature type="binding site" evidence="3">
    <location>
        <position position="332"/>
    </location>
    <ligand>
        <name>Zn(2+)</name>
        <dbReference type="ChEBI" id="CHEBI:29105"/>
    </ligand>
</feature>
<gene>
    <name evidence="3" type="primary">rsgA</name>
    <name evidence="6" type="ORF">ALQ04_04683</name>
</gene>
<protein>
    <recommendedName>
        <fullName evidence="3">Small ribosomal subunit biogenesis GTPase RsgA</fullName>
        <ecNumber evidence="3">3.6.1.-</ecNumber>
    </recommendedName>
</protein>
<feature type="binding site" evidence="3">
    <location>
        <position position="325"/>
    </location>
    <ligand>
        <name>Zn(2+)</name>
        <dbReference type="ChEBI" id="CHEBI:29105"/>
    </ligand>
</feature>
<sequence>MVRSLAHPGVLDSARFNHPLYRLGTRMAKRQLNRRQNWRIEKIQGERAARAAKRETQALETLEGGDLGPEQTGLVIAHFGVQVEVEAQDGDQRGQVFRCHLRANLPALVTGDQVVWRAGNQGIGVIVAQLPRSTELCRPDTRGQLKPVAANVDLIVIVFAPMPEPHANLIDRYLVAAEHAGIHPLLLLNKADLIDEQNATALNALLAVYRTLGYPVMEVSAHQGDGMQQLQARLDGHISVFVGQSGVGKSSLVNSLLPEVGTRVGPLSELSGQGTHTTTTARLFHFPRGGDLIDSPGIREFGLGHVSRADVEAGFIEFNDLIGTCRFRDCKHDREPGCALLMALEDGRVQQQRMNSYRSIIASLPQDSY</sequence>